<dbReference type="EMBL" id="CAJPWZ010003247">
    <property type="protein sequence ID" value="CAG2254558.1"/>
    <property type="molecule type" value="Genomic_DNA"/>
</dbReference>
<comment type="caution">
    <text evidence="1">The sequence shown here is derived from an EMBL/GenBank/DDBJ whole genome shotgun (WGS) entry which is preliminary data.</text>
</comment>
<accession>A0A8S3VAN9</accession>
<dbReference type="Proteomes" id="UP000683360">
    <property type="component" value="Unassembled WGS sequence"/>
</dbReference>
<organism evidence="1 2">
    <name type="scientific">Mytilus edulis</name>
    <name type="common">Blue mussel</name>
    <dbReference type="NCBI Taxonomy" id="6550"/>
    <lineage>
        <taxon>Eukaryota</taxon>
        <taxon>Metazoa</taxon>
        <taxon>Spiralia</taxon>
        <taxon>Lophotrochozoa</taxon>
        <taxon>Mollusca</taxon>
        <taxon>Bivalvia</taxon>
        <taxon>Autobranchia</taxon>
        <taxon>Pteriomorphia</taxon>
        <taxon>Mytilida</taxon>
        <taxon>Mytiloidea</taxon>
        <taxon>Mytilidae</taxon>
        <taxon>Mytilinae</taxon>
        <taxon>Mytilus</taxon>
    </lineage>
</organism>
<evidence type="ECO:0000313" key="1">
    <source>
        <dbReference type="EMBL" id="CAG2254558.1"/>
    </source>
</evidence>
<gene>
    <name evidence="1" type="ORF">MEDL_66033</name>
</gene>
<reference evidence="1" key="1">
    <citation type="submission" date="2021-03" db="EMBL/GenBank/DDBJ databases">
        <authorList>
            <person name="Bekaert M."/>
        </authorList>
    </citation>
    <scope>NUCLEOTIDE SEQUENCE</scope>
</reference>
<name>A0A8S3VAN9_MYTED</name>
<evidence type="ECO:0000313" key="2">
    <source>
        <dbReference type="Proteomes" id="UP000683360"/>
    </source>
</evidence>
<proteinExistence type="predicted"/>
<sequence length="188" mass="21398">MVRQKEYVPFLEDDCVTNTKLPKVVGSTEHITTIPVSTDVKTIDKDNAASNSECPKTTKDKTGLHPVASNTDFYLSNHNETLDKTNDIIVAVEIGLSYSRIAMCLWNVDDPQEKRKILAPTWVSQNQNKNISKTSTALLVHKDNTNYSIGYNAEYLYSESYKTNRGDCLFFKRFYDGNMRERGWNLKG</sequence>
<protein>
    <submittedName>
        <fullName evidence="1">AFF2</fullName>
    </submittedName>
</protein>
<keyword evidence="2" id="KW-1185">Reference proteome</keyword>
<dbReference type="AlphaFoldDB" id="A0A8S3VAN9"/>